<evidence type="ECO:0000259" key="2">
    <source>
        <dbReference type="Pfam" id="PF13439"/>
    </source>
</evidence>
<reference evidence="3" key="1">
    <citation type="submission" date="2020-05" db="EMBL/GenBank/DDBJ databases">
        <authorList>
            <person name="Chiriac C."/>
            <person name="Salcher M."/>
            <person name="Ghai R."/>
            <person name="Kavagutti S V."/>
        </authorList>
    </citation>
    <scope>NUCLEOTIDE SEQUENCE</scope>
</reference>
<dbReference type="GO" id="GO:0016757">
    <property type="term" value="F:glycosyltransferase activity"/>
    <property type="evidence" value="ECO:0007669"/>
    <property type="project" value="InterPro"/>
</dbReference>
<dbReference type="InterPro" id="IPR028098">
    <property type="entry name" value="Glyco_trans_4-like_N"/>
</dbReference>
<protein>
    <submittedName>
        <fullName evidence="3">Unannotated protein</fullName>
    </submittedName>
</protein>
<sequence>MSTSNTGSLKPFHLVVYSDAEVRGGAEVNLSRVLSVLPEQIRVTLVAVNPEVLDWLAAHRPDTATVLLRGITNRTDIRGLLTHRSTFRKLRPDVLQFNLSSASSCQWAILAATTIPRLRRVVIENSPMSVWSPSSARLKRLTCKHLSAHIAVGDRTGRMIETSTGLPADSIQTIYHGVPRVGRVPTERPEQPTLLTVARHDPIKGLDLLLQAFALVDSPSRLVLIGEGDETAALQQMCSELGLDDRVEFRSAPWGEARVADMMWAFDGLVLPSRLEGFPVTIVEAMLAGLPVVATDVGSVAEAVLPGVTGWIVEPENPPALAAAMVELLNDPTASAQMGARGQEIAESAFTIEATRRSYEDMYANLLAQRS</sequence>
<evidence type="ECO:0000313" key="3">
    <source>
        <dbReference type="EMBL" id="CAB4550296.1"/>
    </source>
</evidence>
<dbReference type="Pfam" id="PF13439">
    <property type="entry name" value="Glyco_transf_4"/>
    <property type="match status" value="1"/>
</dbReference>
<name>A0A6J6CGB5_9ZZZZ</name>
<dbReference type="Gene3D" id="3.40.50.2000">
    <property type="entry name" value="Glycogen Phosphorylase B"/>
    <property type="match status" value="2"/>
</dbReference>
<accession>A0A6J6CGB5</accession>
<gene>
    <name evidence="3" type="ORF">UFOPK1358_01580</name>
    <name evidence="4" type="ORF">UFOPK2766_00820</name>
</gene>
<organism evidence="3">
    <name type="scientific">freshwater metagenome</name>
    <dbReference type="NCBI Taxonomy" id="449393"/>
    <lineage>
        <taxon>unclassified sequences</taxon>
        <taxon>metagenomes</taxon>
        <taxon>ecological metagenomes</taxon>
    </lineage>
</organism>
<dbReference type="EMBL" id="CAEZYU010000028">
    <property type="protein sequence ID" value="CAB4737799.1"/>
    <property type="molecule type" value="Genomic_DNA"/>
</dbReference>
<proteinExistence type="predicted"/>
<evidence type="ECO:0000313" key="4">
    <source>
        <dbReference type="EMBL" id="CAB4737799.1"/>
    </source>
</evidence>
<dbReference type="EMBL" id="CAEZSF010000186">
    <property type="protein sequence ID" value="CAB4550296.1"/>
    <property type="molecule type" value="Genomic_DNA"/>
</dbReference>
<dbReference type="SUPFAM" id="SSF53756">
    <property type="entry name" value="UDP-Glycosyltransferase/glycogen phosphorylase"/>
    <property type="match status" value="1"/>
</dbReference>
<feature type="domain" description="Glycosyltransferase subfamily 4-like N-terminal" evidence="2">
    <location>
        <begin position="24"/>
        <end position="178"/>
    </location>
</feature>
<feature type="domain" description="Glycosyl transferase family 1" evidence="1">
    <location>
        <begin position="187"/>
        <end position="344"/>
    </location>
</feature>
<dbReference type="Pfam" id="PF00534">
    <property type="entry name" value="Glycos_transf_1"/>
    <property type="match status" value="1"/>
</dbReference>
<dbReference type="InterPro" id="IPR001296">
    <property type="entry name" value="Glyco_trans_1"/>
</dbReference>
<evidence type="ECO:0000259" key="1">
    <source>
        <dbReference type="Pfam" id="PF00534"/>
    </source>
</evidence>
<dbReference type="PANTHER" id="PTHR12526">
    <property type="entry name" value="GLYCOSYLTRANSFERASE"/>
    <property type="match status" value="1"/>
</dbReference>
<dbReference type="AlphaFoldDB" id="A0A6J6CGB5"/>
<dbReference type="CDD" id="cd03801">
    <property type="entry name" value="GT4_PimA-like"/>
    <property type="match status" value="1"/>
</dbReference>